<dbReference type="EMBL" id="JAIQUM010000048">
    <property type="protein sequence ID" value="MBZ5752165.1"/>
    <property type="molecule type" value="Genomic_DNA"/>
</dbReference>
<dbReference type="Pfam" id="PF01547">
    <property type="entry name" value="SBP_bac_1"/>
    <property type="match status" value="1"/>
</dbReference>
<feature type="region of interest" description="Disordered" evidence="3">
    <location>
        <begin position="424"/>
        <end position="449"/>
    </location>
</feature>
<dbReference type="Gene3D" id="3.40.190.10">
    <property type="entry name" value="Periplasmic binding protein-like II"/>
    <property type="match status" value="2"/>
</dbReference>
<evidence type="ECO:0000313" key="4">
    <source>
        <dbReference type="EMBL" id="MBZ5752165.1"/>
    </source>
</evidence>
<organism evidence="4 5">
    <name type="scientific">Metabacillus rhizolycopersici</name>
    <dbReference type="NCBI Taxonomy" id="2875709"/>
    <lineage>
        <taxon>Bacteria</taxon>
        <taxon>Bacillati</taxon>
        <taxon>Bacillota</taxon>
        <taxon>Bacilli</taxon>
        <taxon>Bacillales</taxon>
        <taxon>Bacillaceae</taxon>
        <taxon>Metabacillus</taxon>
    </lineage>
</organism>
<comment type="similarity">
    <text evidence="1">Belongs to the bacterial solute-binding protein 1 family.</text>
</comment>
<dbReference type="InterPro" id="IPR006059">
    <property type="entry name" value="SBP"/>
</dbReference>
<proteinExistence type="inferred from homology"/>
<dbReference type="PROSITE" id="PS51257">
    <property type="entry name" value="PROKAR_LIPOPROTEIN"/>
    <property type="match status" value="1"/>
</dbReference>
<evidence type="ECO:0000256" key="2">
    <source>
        <dbReference type="ARBA" id="ARBA00022448"/>
    </source>
</evidence>
<feature type="compositionally biased region" description="Basic and acidic residues" evidence="3">
    <location>
        <begin position="424"/>
        <end position="442"/>
    </location>
</feature>
<dbReference type="RefSeq" id="WP_224140628.1">
    <property type="nucleotide sequence ID" value="NZ_JAIQUM010000048.1"/>
</dbReference>
<evidence type="ECO:0000256" key="3">
    <source>
        <dbReference type="SAM" id="MobiDB-lite"/>
    </source>
</evidence>
<reference evidence="4" key="1">
    <citation type="submission" date="2024-05" db="EMBL/GenBank/DDBJ databases">
        <title>Metabacillus sp. nov., isolated from the rhizosphere soil of tomato plants.</title>
        <authorList>
            <person name="Ma R."/>
        </authorList>
    </citation>
    <scope>NUCLEOTIDE SEQUENCE</scope>
    <source>
        <strain evidence="4">DBTR6</strain>
    </source>
</reference>
<name>A0ABS7UV29_9BACI</name>
<keyword evidence="2" id="KW-0813">Transport</keyword>
<dbReference type="SUPFAM" id="SSF53850">
    <property type="entry name" value="Periplasmic binding protein-like II"/>
    <property type="match status" value="1"/>
</dbReference>
<dbReference type="PANTHER" id="PTHR43649">
    <property type="entry name" value="ARABINOSE-BINDING PROTEIN-RELATED"/>
    <property type="match status" value="1"/>
</dbReference>
<accession>A0ABS7UV29</accession>
<evidence type="ECO:0000256" key="1">
    <source>
        <dbReference type="ARBA" id="ARBA00008520"/>
    </source>
</evidence>
<dbReference type="InterPro" id="IPR050490">
    <property type="entry name" value="Bact_solute-bd_prot1"/>
</dbReference>
<keyword evidence="5" id="KW-1185">Reference proteome</keyword>
<comment type="caution">
    <text evidence="4">The sequence shown here is derived from an EMBL/GenBank/DDBJ whole genome shotgun (WGS) entry which is preliminary data.</text>
</comment>
<gene>
    <name evidence="4" type="ORF">K9V48_18385</name>
</gene>
<dbReference type="PANTHER" id="PTHR43649:SF29">
    <property type="entry name" value="OSMOPROTECTIVE COMPOUNDS-BINDING PROTEIN GGTB"/>
    <property type="match status" value="1"/>
</dbReference>
<sequence>MRRKIIEKMYLILVIGISFIIFLSGCSPKTSFFQNDPSTSNKEGDQTELVISAIPSVAIRLREDANAFMAANPHVSIQINEYEESIYKEQAPELFNSSEKPDVAWYWAERRYDEIVDSAVLEPLDSLYKSEGWNEVLPPSTLKRYTSADGHKYSVNTNIVWTPVIYYNKMAFREAGVKEPRSFNELFSIVDPLKRKGYTPLVSGIGEPSVVGHIFDAILQRNVTEQQFRKLINISEKDKEMTYQSKEVLNTWRIMREMTKELMTENAATINDEEARALFIHGKAAMYSSLSSQAGILEEELPENFEIGFFYYPQVKKSIQPKVQLYTGDALMVLKGTSKEELAKKFVAFVMSYDRQKALAEQRMSFPSRTDLKNEDLEQYGPLFSNMYNRMNELGTTSLWDDSIPGEMANVSFKLHLDVMTGEKEPEEAGKKMQEVYERFDSNDIPLSE</sequence>
<protein>
    <submittedName>
        <fullName evidence="4">ABC transporter substrate-binding protein</fullName>
    </submittedName>
</protein>
<dbReference type="Proteomes" id="UP001165287">
    <property type="component" value="Unassembled WGS sequence"/>
</dbReference>
<evidence type="ECO:0000313" key="5">
    <source>
        <dbReference type="Proteomes" id="UP001165287"/>
    </source>
</evidence>